<proteinExistence type="predicted"/>
<dbReference type="Proteomes" id="UP001209076">
    <property type="component" value="Unassembled WGS sequence"/>
</dbReference>
<protein>
    <submittedName>
        <fullName evidence="2">Uncharacterized protein</fullName>
    </submittedName>
</protein>
<keyword evidence="1" id="KW-0732">Signal</keyword>
<evidence type="ECO:0000313" key="2">
    <source>
        <dbReference type="EMBL" id="MCU0105204.1"/>
    </source>
</evidence>
<comment type="caution">
    <text evidence="2">The sequence shown here is derived from an EMBL/GenBank/DDBJ whole genome shotgun (WGS) entry which is preliminary data.</text>
</comment>
<feature type="signal peptide" evidence="1">
    <location>
        <begin position="1"/>
        <end position="24"/>
    </location>
</feature>
<sequence length="85" mass="9651">MNKKIILVLLALLLFTFNASVINASDSKDSYNENELSEIKNYENTDIALKIHNHLATWQGSDNDYLINSYAGIYLNESNDMLLIP</sequence>
<organism evidence="2 3">
    <name type="scientific">Paracholeplasma vituli</name>
    <dbReference type="NCBI Taxonomy" id="69473"/>
    <lineage>
        <taxon>Bacteria</taxon>
        <taxon>Bacillati</taxon>
        <taxon>Mycoplasmatota</taxon>
        <taxon>Mollicutes</taxon>
        <taxon>Acholeplasmatales</taxon>
        <taxon>Acholeplasmataceae</taxon>
        <taxon>Paracholeplasma</taxon>
    </lineage>
</organism>
<keyword evidence="3" id="KW-1185">Reference proteome</keyword>
<evidence type="ECO:0000256" key="1">
    <source>
        <dbReference type="SAM" id="SignalP"/>
    </source>
</evidence>
<dbReference type="RefSeq" id="WP_262096473.1">
    <property type="nucleotide sequence ID" value="NZ_JAOEGN010000010.1"/>
</dbReference>
<feature type="chain" id="PRO_5047451037" evidence="1">
    <location>
        <begin position="25"/>
        <end position="85"/>
    </location>
</feature>
<reference evidence="3" key="1">
    <citation type="submission" date="2023-07" db="EMBL/GenBank/DDBJ databases">
        <title>Novel Mycoplasma species identified in domestic and wild animals.</title>
        <authorList>
            <person name="Volokhov D.V."/>
            <person name="Furtak V.A."/>
            <person name="Zagorodnyaya T.A."/>
        </authorList>
    </citation>
    <scope>NUCLEOTIDE SEQUENCE [LARGE SCALE GENOMIC DNA]</scope>
    <source>
        <strain evidence="3">92-19</strain>
    </source>
</reference>
<dbReference type="EMBL" id="JAOEGN010000010">
    <property type="protein sequence ID" value="MCU0105204.1"/>
    <property type="molecule type" value="Genomic_DNA"/>
</dbReference>
<name>A0ABT2PW69_9MOLU</name>
<evidence type="ECO:0000313" key="3">
    <source>
        <dbReference type="Proteomes" id="UP001209076"/>
    </source>
</evidence>
<gene>
    <name evidence="2" type="ORF">N7603_05995</name>
</gene>
<accession>A0ABT2PW69</accession>